<dbReference type="HOGENOM" id="CLU_3076627_0_0_10"/>
<comment type="caution">
    <text evidence="1">The sequence shown here is derived from an EMBL/GenBank/DDBJ whole genome shotgun (WGS) entry which is preliminary data.</text>
</comment>
<sequence>MQSPFAGQHCKNENGLIFTCRKITAKRDPIKHLYMKNIPYICIKFTYNCDII</sequence>
<gene>
    <name evidence="1" type="ORF">BACCOPRO_02072</name>
</gene>
<keyword evidence="2" id="KW-1185">Reference proteome</keyword>
<proteinExistence type="predicted"/>
<organism evidence="1 2">
    <name type="scientific">Phocaeicola coprophilus DSM 18228 = JCM 13818</name>
    <dbReference type="NCBI Taxonomy" id="547042"/>
    <lineage>
        <taxon>Bacteria</taxon>
        <taxon>Pseudomonadati</taxon>
        <taxon>Bacteroidota</taxon>
        <taxon>Bacteroidia</taxon>
        <taxon>Bacteroidales</taxon>
        <taxon>Bacteroidaceae</taxon>
        <taxon>Phocaeicola</taxon>
    </lineage>
</organism>
<reference evidence="1 2" key="1">
    <citation type="submission" date="2008-12" db="EMBL/GenBank/DDBJ databases">
        <authorList>
            <person name="Fulton L."/>
            <person name="Clifton S."/>
            <person name="Fulton B."/>
            <person name="Xu J."/>
            <person name="Minx P."/>
            <person name="Pepin K.H."/>
            <person name="Johnson M."/>
            <person name="Bhonagiri V."/>
            <person name="Nash W.E."/>
            <person name="Mardis E.R."/>
            <person name="Wilson R.K."/>
        </authorList>
    </citation>
    <scope>NUCLEOTIDE SEQUENCE [LARGE SCALE GENOMIC DNA]</scope>
    <source>
        <strain evidence="1 2">DSM 18228</strain>
    </source>
</reference>
<evidence type="ECO:0000313" key="1">
    <source>
        <dbReference type="EMBL" id="EEF76567.1"/>
    </source>
</evidence>
<protein>
    <submittedName>
        <fullName evidence="1">Uncharacterized protein</fullName>
    </submittedName>
</protein>
<dbReference type="EMBL" id="ACBW01000145">
    <property type="protein sequence ID" value="EEF76567.1"/>
    <property type="molecule type" value="Genomic_DNA"/>
</dbReference>
<dbReference type="AlphaFoldDB" id="S0F9X7"/>
<dbReference type="STRING" id="547042.BACCOPRO_02072"/>
<accession>S0F9X7</accession>
<evidence type="ECO:0000313" key="2">
    <source>
        <dbReference type="Proteomes" id="UP000014073"/>
    </source>
</evidence>
<name>S0F9X7_9BACT</name>
<dbReference type="Proteomes" id="UP000014073">
    <property type="component" value="Unassembled WGS sequence"/>
</dbReference>